<evidence type="ECO:0000259" key="2">
    <source>
        <dbReference type="PROSITE" id="PS51757"/>
    </source>
</evidence>
<feature type="domain" description="TH1" evidence="2">
    <location>
        <begin position="34"/>
        <end position="204"/>
    </location>
</feature>
<keyword evidence="4" id="KW-1185">Reference proteome</keyword>
<dbReference type="AlphaFoldDB" id="A0A9Q0C128"/>
<dbReference type="Pfam" id="PF06017">
    <property type="entry name" value="Myosin_TH1"/>
    <property type="match status" value="1"/>
</dbReference>
<organism evidence="3 4">
    <name type="scientific">Rhynchospora breviuscula</name>
    <dbReference type="NCBI Taxonomy" id="2022672"/>
    <lineage>
        <taxon>Eukaryota</taxon>
        <taxon>Viridiplantae</taxon>
        <taxon>Streptophyta</taxon>
        <taxon>Embryophyta</taxon>
        <taxon>Tracheophyta</taxon>
        <taxon>Spermatophyta</taxon>
        <taxon>Magnoliopsida</taxon>
        <taxon>Liliopsida</taxon>
        <taxon>Poales</taxon>
        <taxon>Cyperaceae</taxon>
        <taxon>Cyperoideae</taxon>
        <taxon>Rhynchosporeae</taxon>
        <taxon>Rhynchospora</taxon>
    </lineage>
</organism>
<reference evidence="3" key="1">
    <citation type="journal article" date="2022" name="Cell">
        <title>Repeat-based holocentromeres influence genome architecture and karyotype evolution.</title>
        <authorList>
            <person name="Hofstatter P.G."/>
            <person name="Thangavel G."/>
            <person name="Lux T."/>
            <person name="Neumann P."/>
            <person name="Vondrak T."/>
            <person name="Novak P."/>
            <person name="Zhang M."/>
            <person name="Costa L."/>
            <person name="Castellani M."/>
            <person name="Scott A."/>
            <person name="Toegelov H."/>
            <person name="Fuchs J."/>
            <person name="Mata-Sucre Y."/>
            <person name="Dias Y."/>
            <person name="Vanzela A.L.L."/>
            <person name="Huettel B."/>
            <person name="Almeida C.C.S."/>
            <person name="Simkova H."/>
            <person name="Souza G."/>
            <person name="Pedrosa-Harand A."/>
            <person name="Macas J."/>
            <person name="Mayer K.F.X."/>
            <person name="Houben A."/>
            <person name="Marques A."/>
        </authorList>
    </citation>
    <scope>NUCLEOTIDE SEQUENCE</scope>
    <source>
        <strain evidence="3">RhyBre1mFocal</strain>
    </source>
</reference>
<dbReference type="Proteomes" id="UP001151287">
    <property type="component" value="Unassembled WGS sequence"/>
</dbReference>
<comment type="caution">
    <text evidence="3">The sequence shown here is derived from an EMBL/GenBank/DDBJ whole genome shotgun (WGS) entry which is preliminary data.</text>
</comment>
<dbReference type="InterPro" id="IPR010926">
    <property type="entry name" value="Myosin_TH1"/>
</dbReference>
<dbReference type="GO" id="GO:0003774">
    <property type="term" value="F:cytoskeletal motor activity"/>
    <property type="evidence" value="ECO:0007669"/>
    <property type="project" value="InterPro"/>
</dbReference>
<sequence>MDQQREKGGGNNGENSTPKVEGNVPILRPFMGVKDRRFASFRMVVKGDYLDVESNSLLSDILSKRGDQKLLFADRITKLSGSGNIKQRVMMITDRAIYLADMDSYALRRRIPLASVDRICLSKLKDNFFALIIPTEYDCLMASTRKTEIVSILVEATKIKPAYEISVVFSNRFEYRSSADTIKIVLFEEIEGGIKTRFINKTYQ</sequence>
<gene>
    <name evidence="3" type="ORF">LUZ63_016549</name>
</gene>
<evidence type="ECO:0000256" key="1">
    <source>
        <dbReference type="SAM" id="MobiDB-lite"/>
    </source>
</evidence>
<dbReference type="PANTHER" id="PTHR34969:SF1">
    <property type="entry name" value="TH1 DOMAIN-CONTAINING PROTEIN"/>
    <property type="match status" value="1"/>
</dbReference>
<dbReference type="PROSITE" id="PS51757">
    <property type="entry name" value="TH1"/>
    <property type="match status" value="1"/>
</dbReference>
<accession>A0A9Q0C128</accession>
<proteinExistence type="predicted"/>
<dbReference type="PANTHER" id="PTHR34969">
    <property type="entry name" value="OS01G0621700 PROTEIN"/>
    <property type="match status" value="1"/>
</dbReference>
<name>A0A9Q0C128_9POAL</name>
<dbReference type="EMBL" id="JAMQYH010000005">
    <property type="protein sequence ID" value="KAJ1685159.1"/>
    <property type="molecule type" value="Genomic_DNA"/>
</dbReference>
<dbReference type="OrthoDB" id="6108017at2759"/>
<dbReference type="GO" id="GO:0016459">
    <property type="term" value="C:myosin complex"/>
    <property type="evidence" value="ECO:0007669"/>
    <property type="project" value="InterPro"/>
</dbReference>
<protein>
    <recommendedName>
        <fullName evidence="2">TH1 domain-containing protein</fullName>
    </recommendedName>
</protein>
<evidence type="ECO:0000313" key="3">
    <source>
        <dbReference type="EMBL" id="KAJ1685159.1"/>
    </source>
</evidence>
<evidence type="ECO:0000313" key="4">
    <source>
        <dbReference type="Proteomes" id="UP001151287"/>
    </source>
</evidence>
<feature type="region of interest" description="Disordered" evidence="1">
    <location>
        <begin position="1"/>
        <end position="22"/>
    </location>
</feature>